<evidence type="ECO:0000256" key="8">
    <source>
        <dbReference type="ARBA" id="ARBA00023242"/>
    </source>
</evidence>
<proteinExistence type="inferred from homology"/>
<evidence type="ECO:0000259" key="12">
    <source>
        <dbReference type="PROSITE" id="PS51843"/>
    </source>
</evidence>
<dbReference type="PANTHER" id="PTHR24082">
    <property type="entry name" value="NUCLEAR HORMONE RECEPTOR"/>
    <property type="match status" value="1"/>
</dbReference>
<dbReference type="Gene3D" id="3.30.50.10">
    <property type="entry name" value="Erythroid Transcription Factor GATA-1, subunit A"/>
    <property type="match status" value="1"/>
</dbReference>
<dbReference type="GO" id="GO:0000978">
    <property type="term" value="F:RNA polymerase II cis-regulatory region sequence-specific DNA binding"/>
    <property type="evidence" value="ECO:0007669"/>
    <property type="project" value="TreeGrafter"/>
</dbReference>
<evidence type="ECO:0000313" key="13">
    <source>
        <dbReference type="Proteomes" id="UP000694844"/>
    </source>
</evidence>
<reference evidence="14" key="2">
    <citation type="submission" date="2025-08" db="UniProtKB">
        <authorList>
            <consortium name="RefSeq"/>
        </authorList>
    </citation>
    <scope>IDENTIFICATION</scope>
    <source>
        <tissue evidence="14">Whole sample</tissue>
    </source>
</reference>
<dbReference type="GO" id="GO:0008270">
    <property type="term" value="F:zinc ion binding"/>
    <property type="evidence" value="ECO:0007669"/>
    <property type="project" value="UniProtKB-KW"/>
</dbReference>
<feature type="region of interest" description="Disordered" evidence="10">
    <location>
        <begin position="84"/>
        <end position="122"/>
    </location>
</feature>
<organism evidence="13 14">
    <name type="scientific">Crassostrea virginica</name>
    <name type="common">Eastern oyster</name>
    <dbReference type="NCBI Taxonomy" id="6565"/>
    <lineage>
        <taxon>Eukaryota</taxon>
        <taxon>Metazoa</taxon>
        <taxon>Spiralia</taxon>
        <taxon>Lophotrochozoa</taxon>
        <taxon>Mollusca</taxon>
        <taxon>Bivalvia</taxon>
        <taxon>Autobranchia</taxon>
        <taxon>Pteriomorphia</taxon>
        <taxon>Ostreida</taxon>
        <taxon>Ostreoidea</taxon>
        <taxon>Ostreidae</taxon>
        <taxon>Crassostrea</taxon>
    </lineage>
</organism>
<feature type="compositionally biased region" description="Polar residues" evidence="10">
    <location>
        <begin position="84"/>
        <end position="112"/>
    </location>
</feature>
<dbReference type="Pfam" id="PF00105">
    <property type="entry name" value="zf-C4"/>
    <property type="match status" value="1"/>
</dbReference>
<evidence type="ECO:0000256" key="9">
    <source>
        <dbReference type="RuleBase" id="RU004334"/>
    </source>
</evidence>
<evidence type="ECO:0000256" key="4">
    <source>
        <dbReference type="ARBA" id="ARBA00023015"/>
    </source>
</evidence>
<feature type="compositionally biased region" description="Low complexity" evidence="10">
    <location>
        <begin position="1"/>
        <end position="16"/>
    </location>
</feature>
<dbReference type="RefSeq" id="XP_022341462.1">
    <property type="nucleotide sequence ID" value="XM_022485754.1"/>
</dbReference>
<evidence type="ECO:0000256" key="7">
    <source>
        <dbReference type="ARBA" id="ARBA00023170"/>
    </source>
</evidence>
<dbReference type="KEGG" id="cvn:111135570"/>
<evidence type="ECO:0000256" key="6">
    <source>
        <dbReference type="ARBA" id="ARBA00023163"/>
    </source>
</evidence>
<dbReference type="SMART" id="SM00430">
    <property type="entry name" value="HOLI"/>
    <property type="match status" value="1"/>
</dbReference>
<reference evidence="13" key="1">
    <citation type="submission" date="2024-06" db="UniProtKB">
        <authorList>
            <consortium name="RefSeq"/>
        </authorList>
    </citation>
    <scope>NUCLEOTIDE SEQUENCE [LARGE SCALE GENOMIC DNA]</scope>
</reference>
<dbReference type="InterPro" id="IPR035500">
    <property type="entry name" value="NHR-like_dom_sf"/>
</dbReference>
<dbReference type="InterPro" id="IPR000536">
    <property type="entry name" value="Nucl_hrmn_rcpt_lig-bd"/>
</dbReference>
<dbReference type="GO" id="GO:0004879">
    <property type="term" value="F:nuclear receptor activity"/>
    <property type="evidence" value="ECO:0007669"/>
    <property type="project" value="TreeGrafter"/>
</dbReference>
<keyword evidence="6 9" id="KW-0804">Transcription</keyword>
<dbReference type="SUPFAM" id="SSF48508">
    <property type="entry name" value="Nuclear receptor ligand-binding domain"/>
    <property type="match status" value="1"/>
</dbReference>
<dbReference type="InterPro" id="IPR001723">
    <property type="entry name" value="Nuclear_hrmn_rcpt"/>
</dbReference>
<evidence type="ECO:0000256" key="10">
    <source>
        <dbReference type="SAM" id="MobiDB-lite"/>
    </source>
</evidence>
<dbReference type="PRINTS" id="PR00047">
    <property type="entry name" value="STROIDFINGER"/>
</dbReference>
<dbReference type="InterPro" id="IPR001628">
    <property type="entry name" value="Znf_hrmn_rcpt"/>
</dbReference>
<dbReference type="InterPro" id="IPR050234">
    <property type="entry name" value="Nuclear_hormone_rcpt_NR1"/>
</dbReference>
<keyword evidence="7 9" id="KW-0675">Receptor</keyword>
<feature type="compositionally biased region" description="Low complexity" evidence="10">
    <location>
        <begin position="113"/>
        <end position="122"/>
    </location>
</feature>
<keyword evidence="13" id="KW-1185">Reference proteome</keyword>
<dbReference type="OrthoDB" id="6081310at2759"/>
<dbReference type="SMART" id="SM00399">
    <property type="entry name" value="ZnF_C4"/>
    <property type="match status" value="1"/>
</dbReference>
<dbReference type="Proteomes" id="UP000694844">
    <property type="component" value="Chromosome 1"/>
</dbReference>
<keyword evidence="1 9" id="KW-0479">Metal-binding</keyword>
<keyword evidence="3 9" id="KW-0862">Zinc</keyword>
<protein>
    <submittedName>
        <fullName evidence="14">Retinoic acid receptor alpha-like</fullName>
    </submittedName>
</protein>
<dbReference type="AlphaFoldDB" id="A0A8B8ENH3"/>
<keyword evidence="5 9" id="KW-0238">DNA-binding</keyword>
<comment type="subcellular location">
    <subcellularLocation>
        <location evidence="9">Nucleus</location>
    </subcellularLocation>
</comment>
<evidence type="ECO:0000256" key="1">
    <source>
        <dbReference type="ARBA" id="ARBA00022723"/>
    </source>
</evidence>
<evidence type="ECO:0000259" key="11">
    <source>
        <dbReference type="PROSITE" id="PS51030"/>
    </source>
</evidence>
<comment type="similarity">
    <text evidence="9">Belongs to the nuclear hormone receptor family.</text>
</comment>
<dbReference type="PROSITE" id="PS51843">
    <property type="entry name" value="NR_LBD"/>
    <property type="match status" value="1"/>
</dbReference>
<dbReference type="Pfam" id="PF00104">
    <property type="entry name" value="Hormone_recep"/>
    <property type="match status" value="1"/>
</dbReference>
<dbReference type="GO" id="GO:0009755">
    <property type="term" value="P:hormone-mediated signaling pathway"/>
    <property type="evidence" value="ECO:0007669"/>
    <property type="project" value="TreeGrafter"/>
</dbReference>
<dbReference type="PROSITE" id="PS00031">
    <property type="entry name" value="NUCLEAR_REC_DBD_1"/>
    <property type="match status" value="1"/>
</dbReference>
<gene>
    <name evidence="14" type="primary">LOC111135570</name>
</gene>
<feature type="region of interest" description="Disordered" evidence="10">
    <location>
        <begin position="1"/>
        <end position="36"/>
    </location>
</feature>
<dbReference type="Gene3D" id="1.10.565.10">
    <property type="entry name" value="Retinoid X Receptor"/>
    <property type="match status" value="1"/>
</dbReference>
<dbReference type="GO" id="GO:0005634">
    <property type="term" value="C:nucleus"/>
    <property type="evidence" value="ECO:0007669"/>
    <property type="project" value="UniProtKB-SubCell"/>
</dbReference>
<accession>A0A8B8ENH3</accession>
<dbReference type="PROSITE" id="PS51030">
    <property type="entry name" value="NUCLEAR_REC_DBD_2"/>
    <property type="match status" value="1"/>
</dbReference>
<dbReference type="PANTHER" id="PTHR24082:SF473">
    <property type="entry name" value="ECDYSONE-INDUCED PROTEIN 75B, ISOFORM B"/>
    <property type="match status" value="1"/>
</dbReference>
<dbReference type="PRINTS" id="PR00398">
    <property type="entry name" value="STRDHORMONER"/>
</dbReference>
<dbReference type="GO" id="GO:0000122">
    <property type="term" value="P:negative regulation of transcription by RNA polymerase II"/>
    <property type="evidence" value="ECO:0007669"/>
    <property type="project" value="TreeGrafter"/>
</dbReference>
<keyword evidence="4 9" id="KW-0805">Transcription regulation</keyword>
<dbReference type="SUPFAM" id="SSF57716">
    <property type="entry name" value="Glucocorticoid receptor-like (DNA-binding domain)"/>
    <property type="match status" value="1"/>
</dbReference>
<dbReference type="CDD" id="cd06916">
    <property type="entry name" value="NR_DBD_like"/>
    <property type="match status" value="1"/>
</dbReference>
<dbReference type="InterPro" id="IPR013088">
    <property type="entry name" value="Znf_NHR/GATA"/>
</dbReference>
<evidence type="ECO:0000313" key="14">
    <source>
        <dbReference type="RefSeq" id="XP_022341462.1"/>
    </source>
</evidence>
<dbReference type="GO" id="GO:0045944">
    <property type="term" value="P:positive regulation of transcription by RNA polymerase II"/>
    <property type="evidence" value="ECO:0007669"/>
    <property type="project" value="TreeGrafter"/>
</dbReference>
<evidence type="ECO:0000256" key="3">
    <source>
        <dbReference type="ARBA" id="ARBA00022833"/>
    </source>
</evidence>
<keyword evidence="8 9" id="KW-0539">Nucleus</keyword>
<dbReference type="GO" id="GO:0030154">
    <property type="term" value="P:cell differentiation"/>
    <property type="evidence" value="ECO:0007669"/>
    <property type="project" value="TreeGrafter"/>
</dbReference>
<name>A0A8B8ENH3_CRAVI</name>
<evidence type="ECO:0000256" key="2">
    <source>
        <dbReference type="ARBA" id="ARBA00022771"/>
    </source>
</evidence>
<keyword evidence="2 9" id="KW-0863">Zinc-finger</keyword>
<evidence type="ECO:0000256" key="5">
    <source>
        <dbReference type="ARBA" id="ARBA00023125"/>
    </source>
</evidence>
<feature type="domain" description="NR LBD" evidence="12">
    <location>
        <begin position="290"/>
        <end position="513"/>
    </location>
</feature>
<dbReference type="GeneID" id="111135570"/>
<sequence>MDAESGGSALSSPSGPTTMSEGASPQERKIEDIKEEDMYSNEHGSYMPCFTPESEENMEFVSQTSLRVDSTSEKFKVTVKRPCSSTTDDVMTTSPAYSGGDSCQASPDSALQPTPSSSSSTPLLPPCRVCGEKASGFHYGVNTCEACKGFFRRSLRRKTEYKCVKSDRSCTIAPGKRNGCPLCRYNKCLAVGMSKEAIKTGRYTHEKRTRDIREIKRLQNQVEVKEEVKESPSEAHEKTIIVNEEFERLAEHMDNAQKTMYGPLLGFWTNQKAIFKLTNDYAEAFRLKLEMFGSMNNLSKEEYQQFYSQTGIDLDNRLMLVTNFASNMEKNITKFVTFTKTIPGFATLPLEDQASLVKSSRFEFWIFGFWKFINTEMKVLTGPARNCYHSSELCNVWDKDFVVALFNFAQTLHNLQMTDMEIALVRCICLTYTDRCELKNPEKVEEIQWKMLMCLQYVVEKNHNNSERYFSRIMDRLAAVRNLTDWSNKIAQEVKLDWPILQRHPLLLEMMSM</sequence>
<feature type="domain" description="Nuclear receptor" evidence="11">
    <location>
        <begin position="124"/>
        <end position="200"/>
    </location>
</feature>